<organism evidence="1 2">
    <name type="scientific">Candidatus Roizmanbacteria bacterium GW2011_GWA2_32_13</name>
    <dbReference type="NCBI Taxonomy" id="1618475"/>
    <lineage>
        <taxon>Bacteria</taxon>
        <taxon>Candidatus Roizmaniibacteriota</taxon>
    </lineage>
</organism>
<proteinExistence type="predicted"/>
<reference evidence="1 2" key="1">
    <citation type="journal article" date="2015" name="Nature">
        <title>rRNA introns, odd ribosomes, and small enigmatic genomes across a large radiation of phyla.</title>
        <authorList>
            <person name="Brown C.T."/>
            <person name="Hug L.A."/>
            <person name="Thomas B.C."/>
            <person name="Sharon I."/>
            <person name="Castelle C.J."/>
            <person name="Singh A."/>
            <person name="Wilkins M.J."/>
            <person name="Williams K.H."/>
            <person name="Banfield J.F."/>
        </authorList>
    </citation>
    <scope>NUCLEOTIDE SEQUENCE [LARGE SCALE GENOMIC DNA]</scope>
</reference>
<evidence type="ECO:0000313" key="2">
    <source>
        <dbReference type="Proteomes" id="UP000034349"/>
    </source>
</evidence>
<name>A0A0G0BBN3_9BACT</name>
<accession>A0A0G0BBN3</accession>
<dbReference type="EMBL" id="LBOK01000024">
    <property type="protein sequence ID" value="KKP36210.1"/>
    <property type="molecule type" value="Genomic_DNA"/>
</dbReference>
<comment type="caution">
    <text evidence="1">The sequence shown here is derived from an EMBL/GenBank/DDBJ whole genome shotgun (WGS) entry which is preliminary data.</text>
</comment>
<dbReference type="Gene3D" id="1.20.272.10">
    <property type="match status" value="1"/>
</dbReference>
<gene>
    <name evidence="1" type="ORF">UR23_C0024G0002</name>
</gene>
<evidence type="ECO:0008006" key="3">
    <source>
        <dbReference type="Google" id="ProtNLM"/>
    </source>
</evidence>
<evidence type="ECO:0000313" key="1">
    <source>
        <dbReference type="EMBL" id="KKP36210.1"/>
    </source>
</evidence>
<sequence length="282" mass="33710">MIYVITGESYQCHKQLNKIKKQYQNNKYCVFSAEEKGIKELNNIIREQDLFQSLKLILVRDWKESELKEILKTIKDTDDIIIFYGPEIKLKSKFKDIKYLDFNVPQAQELINFIKQEFKNRNISSDNFLLYFKFQISNFKFISLWPLINEIEKYSLSNDAESARLLWSIDCDLDPFALTNALSKSDYKKALLLVERQIFQKQELVSIVSRILWQLRVLLTVEENPKAFHPFVAQKARLSIKNFKHGEIAYLYQKAVKLYENIILKPSYLKPFYLERFFWQQI</sequence>
<dbReference type="AlphaFoldDB" id="A0A0G0BBN3"/>
<dbReference type="Proteomes" id="UP000034349">
    <property type="component" value="Unassembled WGS sequence"/>
</dbReference>
<protein>
    <recommendedName>
        <fullName evidence="3">DNA polymerase III delta N-terminal domain-containing protein</fullName>
    </recommendedName>
</protein>